<dbReference type="RefSeq" id="WP_201090679.1">
    <property type="nucleotide sequence ID" value="NZ_CP067393.1"/>
</dbReference>
<dbReference type="KEGG" id="eaz:JHT90_10255"/>
<proteinExistence type="predicted"/>
<dbReference type="EMBL" id="CP067393">
    <property type="protein sequence ID" value="QQP84782.1"/>
    <property type="molecule type" value="Genomic_DNA"/>
</dbReference>
<reference evidence="1 2" key="1">
    <citation type="submission" date="2021-01" db="EMBL/GenBank/DDBJ databases">
        <title>Entomomonas sp. F2A isolated from a house cricket (Acheta domesticus).</title>
        <authorList>
            <person name="Spergser J."/>
            <person name="Busse H.-J."/>
        </authorList>
    </citation>
    <scope>NUCLEOTIDE SEQUENCE [LARGE SCALE GENOMIC DNA]</scope>
    <source>
        <strain evidence="1 2">F2A</strain>
    </source>
</reference>
<dbReference type="AlphaFoldDB" id="A0A974NE80"/>
<sequence>MSETSKDKTKRKLLSYYKDYIWEQKISLFPQAESDKSFIKIIPEYMNNFKNKLMRSFPDVAFLVEIRRHFNRMYKKHQIIMVIHCSKKINYKEVECLVENVYESEARMLDSKVTDRELLRNYNSIKKQGLHNIESLLGKKIRRYNIINKAQLRVRNICLGEDITNN</sequence>
<protein>
    <submittedName>
        <fullName evidence="1">Uncharacterized protein</fullName>
    </submittedName>
</protein>
<name>A0A974NE80_9GAMM</name>
<accession>A0A974NE80</accession>
<evidence type="ECO:0000313" key="2">
    <source>
        <dbReference type="Proteomes" id="UP000595278"/>
    </source>
</evidence>
<keyword evidence="2" id="KW-1185">Reference proteome</keyword>
<evidence type="ECO:0000313" key="1">
    <source>
        <dbReference type="EMBL" id="QQP84782.1"/>
    </source>
</evidence>
<gene>
    <name evidence="1" type="ORF">JHT90_10255</name>
</gene>
<dbReference type="Proteomes" id="UP000595278">
    <property type="component" value="Chromosome"/>
</dbReference>
<organism evidence="1 2">
    <name type="scientific">Entomomonas asaccharolytica</name>
    <dbReference type="NCBI Taxonomy" id="2785331"/>
    <lineage>
        <taxon>Bacteria</taxon>
        <taxon>Pseudomonadati</taxon>
        <taxon>Pseudomonadota</taxon>
        <taxon>Gammaproteobacteria</taxon>
        <taxon>Pseudomonadales</taxon>
        <taxon>Pseudomonadaceae</taxon>
        <taxon>Entomomonas</taxon>
    </lineage>
</organism>